<gene>
    <name evidence="1" type="ORF">PFICI_02145</name>
</gene>
<dbReference type="InterPro" id="IPR036291">
    <property type="entry name" value="NAD(P)-bd_dom_sf"/>
</dbReference>
<proteinExistence type="predicted"/>
<dbReference type="Proteomes" id="UP000030651">
    <property type="component" value="Unassembled WGS sequence"/>
</dbReference>
<dbReference type="PANTHER" id="PTHR43162">
    <property type="match status" value="1"/>
</dbReference>
<protein>
    <recommendedName>
        <fullName evidence="3">NmrA-like domain-containing protein</fullName>
    </recommendedName>
</protein>
<dbReference type="GeneID" id="19267158"/>
<dbReference type="HOGENOM" id="CLU_007383_10_0_1"/>
<dbReference type="Gene3D" id="3.90.25.10">
    <property type="entry name" value="UDP-galactose 4-epimerase, domain 1"/>
    <property type="match status" value="1"/>
</dbReference>
<evidence type="ECO:0000313" key="1">
    <source>
        <dbReference type="EMBL" id="ETS84120.1"/>
    </source>
</evidence>
<organism evidence="1 2">
    <name type="scientific">Pestalotiopsis fici (strain W106-1 / CGMCC3.15140)</name>
    <dbReference type="NCBI Taxonomy" id="1229662"/>
    <lineage>
        <taxon>Eukaryota</taxon>
        <taxon>Fungi</taxon>
        <taxon>Dikarya</taxon>
        <taxon>Ascomycota</taxon>
        <taxon>Pezizomycotina</taxon>
        <taxon>Sordariomycetes</taxon>
        <taxon>Xylariomycetidae</taxon>
        <taxon>Amphisphaeriales</taxon>
        <taxon>Sporocadaceae</taxon>
        <taxon>Pestalotiopsis</taxon>
    </lineage>
</organism>
<dbReference type="KEGG" id="pfy:PFICI_02145"/>
<dbReference type="SUPFAM" id="SSF51735">
    <property type="entry name" value="NAD(P)-binding Rossmann-fold domains"/>
    <property type="match status" value="1"/>
</dbReference>
<dbReference type="Gene3D" id="3.40.50.720">
    <property type="entry name" value="NAD(P)-binding Rossmann-like Domain"/>
    <property type="match status" value="1"/>
</dbReference>
<dbReference type="eggNOG" id="ENOG502SMDA">
    <property type="taxonomic scope" value="Eukaryota"/>
</dbReference>
<dbReference type="EMBL" id="KI912110">
    <property type="protein sequence ID" value="ETS84120.1"/>
    <property type="molecule type" value="Genomic_DNA"/>
</dbReference>
<dbReference type="InParanoid" id="W3XDI7"/>
<reference evidence="2" key="1">
    <citation type="journal article" date="2015" name="BMC Genomics">
        <title>Genomic and transcriptomic analysis of the endophytic fungus Pestalotiopsis fici reveals its lifestyle and high potential for synthesis of natural products.</title>
        <authorList>
            <person name="Wang X."/>
            <person name="Zhang X."/>
            <person name="Liu L."/>
            <person name="Xiang M."/>
            <person name="Wang W."/>
            <person name="Sun X."/>
            <person name="Che Y."/>
            <person name="Guo L."/>
            <person name="Liu G."/>
            <person name="Guo L."/>
            <person name="Wang C."/>
            <person name="Yin W.B."/>
            <person name="Stadler M."/>
            <person name="Zhang X."/>
            <person name="Liu X."/>
        </authorList>
    </citation>
    <scope>NUCLEOTIDE SEQUENCE [LARGE SCALE GENOMIC DNA]</scope>
    <source>
        <strain evidence="2">W106-1 / CGMCC3.15140</strain>
    </source>
</reference>
<accession>W3XDI7</accession>
<dbReference type="STRING" id="1229662.W3XDI7"/>
<dbReference type="AlphaFoldDB" id="W3XDI7"/>
<sequence>MSRLKYDNVIVFGPTGDVGGVVAQEASRRGARVWLAMRRINATITAISEQDEKTENSIASRQIFLIQKYVVFLSSFNVKPEQDLRRITTDDFIAHVHAQVEIKLEDLNISHVALRPGMFASKPFKQDLDTTKTPWEASVTYGDILEDSVSPADVGRVGGAVLVERPSISSKEAIYLCGPQLLTLNQLWETVIGTSGREIKIVRPTLEEKIAELTGKGFPAPLAKNLVQGMAQRRHVSLYPEPFYTQAVENIAKYSGGKPTSFADYVASQYLG</sequence>
<dbReference type="RefSeq" id="XP_007828917.1">
    <property type="nucleotide sequence ID" value="XM_007830726.1"/>
</dbReference>
<evidence type="ECO:0008006" key="3">
    <source>
        <dbReference type="Google" id="ProtNLM"/>
    </source>
</evidence>
<dbReference type="InterPro" id="IPR051604">
    <property type="entry name" value="Ergot_Alk_Oxidoreductase"/>
</dbReference>
<dbReference type="PANTHER" id="PTHR43162:SF1">
    <property type="entry name" value="PRESTALK A DIFFERENTIATION PROTEIN A"/>
    <property type="match status" value="1"/>
</dbReference>
<name>W3XDI7_PESFW</name>
<keyword evidence="2" id="KW-1185">Reference proteome</keyword>
<evidence type="ECO:0000313" key="2">
    <source>
        <dbReference type="Proteomes" id="UP000030651"/>
    </source>
</evidence>
<dbReference type="OrthoDB" id="419598at2759"/>